<gene>
    <name evidence="2" type="ORF">HGA10_09845</name>
</gene>
<comment type="caution">
    <text evidence="2">The sequence shown here is derived from an EMBL/GenBank/DDBJ whole genome shotgun (WGS) entry which is preliminary data.</text>
</comment>
<keyword evidence="3" id="KW-1185">Reference proteome</keyword>
<keyword evidence="1" id="KW-1133">Transmembrane helix</keyword>
<keyword evidence="1" id="KW-0472">Membrane</keyword>
<sequence length="103" mass="10768">MSYPLPPQGYYRPPDHPESTLVLVLGVIGVSFCGLTAPFAWLKAKSALAEIDASNGTIGGRSQVYAGYIMGIIGSAMLGIMLLFLVLAVVLMVIGASADTSTY</sequence>
<evidence type="ECO:0000313" key="3">
    <source>
        <dbReference type="Proteomes" id="UP000572007"/>
    </source>
</evidence>
<organism evidence="2 3">
    <name type="scientific">Nocardia coubleae</name>
    <dbReference type="NCBI Taxonomy" id="356147"/>
    <lineage>
        <taxon>Bacteria</taxon>
        <taxon>Bacillati</taxon>
        <taxon>Actinomycetota</taxon>
        <taxon>Actinomycetes</taxon>
        <taxon>Mycobacteriales</taxon>
        <taxon>Nocardiaceae</taxon>
        <taxon>Nocardia</taxon>
    </lineage>
</organism>
<evidence type="ECO:0000313" key="2">
    <source>
        <dbReference type="EMBL" id="NKX87611.1"/>
    </source>
</evidence>
<dbReference type="AlphaFoldDB" id="A0A846W380"/>
<dbReference type="Proteomes" id="UP000572007">
    <property type="component" value="Unassembled WGS sequence"/>
</dbReference>
<proteinExistence type="predicted"/>
<reference evidence="2 3" key="1">
    <citation type="submission" date="2020-04" db="EMBL/GenBank/DDBJ databases">
        <title>MicrobeNet Type strains.</title>
        <authorList>
            <person name="Nicholson A.C."/>
        </authorList>
    </citation>
    <scope>NUCLEOTIDE SEQUENCE [LARGE SCALE GENOMIC DNA]</scope>
    <source>
        <strain evidence="2 3">DSM 44960</strain>
    </source>
</reference>
<name>A0A846W380_9NOCA</name>
<accession>A0A846W380</accession>
<keyword evidence="1" id="KW-0812">Transmembrane</keyword>
<feature type="transmembrane region" description="Helical" evidence="1">
    <location>
        <begin position="20"/>
        <end position="44"/>
    </location>
</feature>
<feature type="transmembrane region" description="Helical" evidence="1">
    <location>
        <begin position="65"/>
        <end position="94"/>
    </location>
</feature>
<protein>
    <submittedName>
        <fullName evidence="2">DUF4190 domain-containing protein</fullName>
    </submittedName>
</protein>
<evidence type="ECO:0000256" key="1">
    <source>
        <dbReference type="SAM" id="Phobius"/>
    </source>
</evidence>
<dbReference type="EMBL" id="JAAXOM010000002">
    <property type="protein sequence ID" value="NKX87611.1"/>
    <property type="molecule type" value="Genomic_DNA"/>
</dbReference>
<dbReference type="RefSeq" id="WP_067642141.1">
    <property type="nucleotide sequence ID" value="NZ_JAAXOM010000002.1"/>
</dbReference>